<dbReference type="InterPro" id="IPR011899">
    <property type="entry name" value="Glutaredoxin_euk/vir"/>
</dbReference>
<dbReference type="PROSITE" id="PS51790">
    <property type="entry name" value="MSRB"/>
    <property type="match status" value="1"/>
</dbReference>
<dbReference type="PROSITE" id="PS51354">
    <property type="entry name" value="GLUTAREDOXIN_2"/>
    <property type="match status" value="1"/>
</dbReference>
<dbReference type="EMBL" id="HBNR01003310">
    <property type="protein sequence ID" value="CAE4562723.1"/>
    <property type="molecule type" value="Transcribed_RNA"/>
</dbReference>
<feature type="domain" description="MsrB" evidence="7">
    <location>
        <begin position="246"/>
        <end position="361"/>
    </location>
</feature>
<keyword evidence="2" id="KW-0813">Transport</keyword>
<dbReference type="Pfam" id="PF00462">
    <property type="entry name" value="Glutaredoxin"/>
    <property type="match status" value="1"/>
</dbReference>
<gene>
    <name evidence="8" type="ORF">AMON00008_LOCUS2341</name>
    <name evidence="9" type="ORF">AMON00008_LOCUS2342</name>
</gene>
<keyword evidence="3" id="KW-0249">Electron transport</keyword>
<dbReference type="CDD" id="cd03419">
    <property type="entry name" value="GRX_GRXh_1_2_like"/>
    <property type="match status" value="1"/>
</dbReference>
<dbReference type="PANTHER" id="PTHR45694">
    <property type="entry name" value="GLUTAREDOXIN 2"/>
    <property type="match status" value="1"/>
</dbReference>
<dbReference type="NCBIfam" id="TIGR02180">
    <property type="entry name" value="GRX_euk"/>
    <property type="match status" value="1"/>
</dbReference>
<dbReference type="InterPro" id="IPR036249">
    <property type="entry name" value="Thioredoxin-like_sf"/>
</dbReference>
<reference evidence="8" key="1">
    <citation type="submission" date="2021-01" db="EMBL/GenBank/DDBJ databases">
        <authorList>
            <person name="Corre E."/>
            <person name="Pelletier E."/>
            <person name="Niang G."/>
            <person name="Scheremetjew M."/>
            <person name="Finn R."/>
            <person name="Kale V."/>
            <person name="Holt S."/>
            <person name="Cochrane G."/>
            <person name="Meng A."/>
            <person name="Brown T."/>
            <person name="Cohen L."/>
        </authorList>
    </citation>
    <scope>NUCLEOTIDE SEQUENCE</scope>
    <source>
        <strain evidence="8">CCMP3105</strain>
    </source>
</reference>
<dbReference type="PANTHER" id="PTHR45694:SF18">
    <property type="entry name" value="GLUTAREDOXIN-1-RELATED"/>
    <property type="match status" value="1"/>
</dbReference>
<evidence type="ECO:0000256" key="3">
    <source>
        <dbReference type="ARBA" id="ARBA00022982"/>
    </source>
</evidence>
<keyword evidence="5" id="KW-1015">Disulfide bond</keyword>
<dbReference type="InterPro" id="IPR011767">
    <property type="entry name" value="GLR_AS"/>
</dbReference>
<dbReference type="Gene3D" id="3.40.30.10">
    <property type="entry name" value="Glutaredoxin"/>
    <property type="match status" value="1"/>
</dbReference>
<dbReference type="InterPro" id="IPR002109">
    <property type="entry name" value="Glutaredoxin"/>
</dbReference>
<dbReference type="GO" id="GO:0005737">
    <property type="term" value="C:cytoplasm"/>
    <property type="evidence" value="ECO:0007669"/>
    <property type="project" value="TreeGrafter"/>
</dbReference>
<dbReference type="SUPFAM" id="SSF51316">
    <property type="entry name" value="Mss4-like"/>
    <property type="match status" value="1"/>
</dbReference>
<dbReference type="AlphaFoldDB" id="A0A6T0S637"/>
<protein>
    <recommendedName>
        <fullName evidence="7">MsrB domain-containing protein</fullName>
    </recommendedName>
</protein>
<dbReference type="EMBL" id="HBNR01003309">
    <property type="protein sequence ID" value="CAE4562722.1"/>
    <property type="molecule type" value="Transcribed_RNA"/>
</dbReference>
<comment type="similarity">
    <text evidence="1">Belongs to the MsrB Met sulfoxide reductase family.</text>
</comment>
<evidence type="ECO:0000256" key="2">
    <source>
        <dbReference type="ARBA" id="ARBA00022448"/>
    </source>
</evidence>
<dbReference type="InterPro" id="IPR002579">
    <property type="entry name" value="Met_Sox_Rdtase_MsrB_dom"/>
</dbReference>
<dbReference type="Pfam" id="PF01641">
    <property type="entry name" value="SelR"/>
    <property type="match status" value="1"/>
</dbReference>
<dbReference type="PROSITE" id="PS00195">
    <property type="entry name" value="GLUTAREDOXIN_1"/>
    <property type="match status" value="1"/>
</dbReference>
<evidence type="ECO:0000256" key="4">
    <source>
        <dbReference type="ARBA" id="ARBA00023002"/>
    </source>
</evidence>
<evidence type="ECO:0000313" key="9">
    <source>
        <dbReference type="EMBL" id="CAE4562723.1"/>
    </source>
</evidence>
<name>A0A6T0S637_9DINO</name>
<evidence type="ECO:0000259" key="7">
    <source>
        <dbReference type="PROSITE" id="PS51790"/>
    </source>
</evidence>
<dbReference type="PRINTS" id="PR00160">
    <property type="entry name" value="GLUTAREDOXIN"/>
</dbReference>
<dbReference type="SUPFAM" id="SSF52833">
    <property type="entry name" value="Thioredoxin-like"/>
    <property type="match status" value="1"/>
</dbReference>
<dbReference type="InterPro" id="IPR014025">
    <property type="entry name" value="Glutaredoxin_subgr"/>
</dbReference>
<evidence type="ECO:0000256" key="5">
    <source>
        <dbReference type="ARBA" id="ARBA00023157"/>
    </source>
</evidence>
<dbReference type="GO" id="GO:0015038">
    <property type="term" value="F:glutathione disulfide oxidoreductase activity"/>
    <property type="evidence" value="ECO:0007669"/>
    <property type="project" value="TreeGrafter"/>
</dbReference>
<evidence type="ECO:0000256" key="1">
    <source>
        <dbReference type="ARBA" id="ARBA00007174"/>
    </source>
</evidence>
<evidence type="ECO:0000256" key="6">
    <source>
        <dbReference type="ARBA" id="ARBA00023284"/>
    </source>
</evidence>
<keyword evidence="6" id="KW-0676">Redox-active center</keyword>
<dbReference type="InterPro" id="IPR011057">
    <property type="entry name" value="Mss4-like_sf"/>
</dbReference>
<proteinExistence type="inferred from homology"/>
<dbReference type="GO" id="GO:0033743">
    <property type="term" value="F:peptide-methionine (R)-S-oxide reductase activity"/>
    <property type="evidence" value="ECO:0007669"/>
    <property type="project" value="InterPro"/>
</dbReference>
<sequence>MPRRSGPEQRLAIVATAAAAAAGLKASGGVVFSSAGAAAAGGGAAAPLRGAWSAGGQGAPGTSSGAGMSRTAGYAGAATLSAAAAAVGARRSASDGGRRVPGFFGSGPGARLSAITRCVATAGTPAATPTRERIDGLLKESKVVVFSKSTCPFCSRAKSVLQAEGVGFKTLELDSLAPEEMQAMQDELREMTGARTVPRVFFDGKCIGGCDDLVTLQQTGKLTEALPPGAQSAGGAVTQFKISKSEQDWANELSREQYYILRQQGTEAPGSHEYNRFMPAQGHFACAGCGLPLYSADSKFRSNCGWPVFDKCYFSEAAGGCHVGTKPEWGALEIVCNRCDSHLGHVFFDAFSPSNPNGERH</sequence>
<keyword evidence="4" id="KW-0560">Oxidoreductase</keyword>
<organism evidence="8">
    <name type="scientific">Alexandrium monilatum</name>
    <dbReference type="NCBI Taxonomy" id="311494"/>
    <lineage>
        <taxon>Eukaryota</taxon>
        <taxon>Sar</taxon>
        <taxon>Alveolata</taxon>
        <taxon>Dinophyceae</taxon>
        <taxon>Gonyaulacales</taxon>
        <taxon>Pyrocystaceae</taxon>
        <taxon>Alexandrium</taxon>
    </lineage>
</organism>
<dbReference type="Gene3D" id="2.170.150.20">
    <property type="entry name" value="Peptide methionine sulfoxide reductase"/>
    <property type="match status" value="1"/>
</dbReference>
<evidence type="ECO:0000313" key="8">
    <source>
        <dbReference type="EMBL" id="CAE4562722.1"/>
    </source>
</evidence>
<dbReference type="GO" id="GO:0034599">
    <property type="term" value="P:cellular response to oxidative stress"/>
    <property type="evidence" value="ECO:0007669"/>
    <property type="project" value="TreeGrafter"/>
</dbReference>
<accession>A0A6T0S637</accession>